<dbReference type="GO" id="GO:0016491">
    <property type="term" value="F:oxidoreductase activity"/>
    <property type="evidence" value="ECO:0007669"/>
    <property type="project" value="InterPro"/>
</dbReference>
<dbReference type="InterPro" id="IPR013149">
    <property type="entry name" value="ADH-like_C"/>
</dbReference>
<dbReference type="PANTHER" id="PTHR45033">
    <property type="match status" value="1"/>
</dbReference>
<dbReference type="InterPro" id="IPR013154">
    <property type="entry name" value="ADH-like_N"/>
</dbReference>
<evidence type="ECO:0000259" key="1">
    <source>
        <dbReference type="SMART" id="SM00829"/>
    </source>
</evidence>
<protein>
    <recommendedName>
        <fullName evidence="1">Enoyl reductase (ER) domain-containing protein</fullName>
    </recommendedName>
</protein>
<feature type="domain" description="Enoyl reductase (ER)" evidence="1">
    <location>
        <begin position="51"/>
        <end position="380"/>
    </location>
</feature>
<dbReference type="Gene3D" id="3.40.50.720">
    <property type="entry name" value="NAD(P)-binding Rossmann-like Domain"/>
    <property type="match status" value="1"/>
</dbReference>
<evidence type="ECO:0000313" key="3">
    <source>
        <dbReference type="Proteomes" id="UP000829364"/>
    </source>
</evidence>
<dbReference type="SUPFAM" id="SSF50129">
    <property type="entry name" value="GroES-like"/>
    <property type="match status" value="1"/>
</dbReference>
<dbReference type="Proteomes" id="UP000829364">
    <property type="component" value="Chromosome 1"/>
</dbReference>
<sequence length="383" mass="40970">MKELHLPSPPNTLHNTAAEHIYRYIPYTTMAQNVPKSIKQWTVSSMDGKDGFNALKLSEEPLPELGDSQVLVKLHAASLNYRDLSIPLGKYPFATVPNVVPGSDGAGTVVSVGKQVTRFKPGDKVVTLFNQAHLGGPLDAAAAASGLGGAIHGTLRTFGAFSEQGLVHMPSNISFEEASTLPCAALTAWNALYGHSDNRVTAGQWVLTQGTGGVSIFALQFAKAAGARVIATTGSDNKVETLRKLGADHIINYKTNPEWGAEAKKITGGHGVDHVVEVAGPKSMAQSLNAIKIAGVITIIGFVGGFTKDQPSFSDCLRHLCTVRGILVGARTQMEDMCRAIEGNPDKLRPVVDKKTFKLENLKEAYEYQWSGQHFGKVVVEIA</sequence>
<dbReference type="Pfam" id="PF00107">
    <property type="entry name" value="ADH_zinc_N"/>
    <property type="match status" value="1"/>
</dbReference>
<dbReference type="CDD" id="cd08276">
    <property type="entry name" value="MDR7"/>
    <property type="match status" value="1"/>
</dbReference>
<dbReference type="Pfam" id="PF08240">
    <property type="entry name" value="ADH_N"/>
    <property type="match status" value="1"/>
</dbReference>
<accession>A0A9Q8Q6E6</accession>
<dbReference type="Gene3D" id="3.90.180.10">
    <property type="entry name" value="Medium-chain alcohol dehydrogenases, catalytic domain"/>
    <property type="match status" value="1"/>
</dbReference>
<dbReference type="SUPFAM" id="SSF51735">
    <property type="entry name" value="NAD(P)-binding Rossmann-fold domains"/>
    <property type="match status" value="1"/>
</dbReference>
<reference evidence="2" key="1">
    <citation type="submission" date="2021-11" db="EMBL/GenBank/DDBJ databases">
        <title>Purpureocillium_takamizusanense_genome.</title>
        <authorList>
            <person name="Nguyen N.-H."/>
        </authorList>
    </citation>
    <scope>NUCLEOTIDE SEQUENCE</scope>
    <source>
        <strain evidence="2">PT3</strain>
    </source>
</reference>
<dbReference type="InterPro" id="IPR020843">
    <property type="entry name" value="ER"/>
</dbReference>
<dbReference type="KEGG" id="ptkz:JDV02_000553"/>
<keyword evidence="3" id="KW-1185">Reference proteome</keyword>
<dbReference type="InterPro" id="IPR052711">
    <property type="entry name" value="Zinc_ADH-like"/>
</dbReference>
<organism evidence="2 3">
    <name type="scientific">Purpureocillium takamizusanense</name>
    <dbReference type="NCBI Taxonomy" id="2060973"/>
    <lineage>
        <taxon>Eukaryota</taxon>
        <taxon>Fungi</taxon>
        <taxon>Dikarya</taxon>
        <taxon>Ascomycota</taxon>
        <taxon>Pezizomycotina</taxon>
        <taxon>Sordariomycetes</taxon>
        <taxon>Hypocreomycetidae</taxon>
        <taxon>Hypocreales</taxon>
        <taxon>Ophiocordycipitaceae</taxon>
        <taxon>Purpureocillium</taxon>
    </lineage>
</organism>
<gene>
    <name evidence="2" type="ORF">JDV02_000553</name>
</gene>
<dbReference type="OrthoDB" id="9930022at2759"/>
<dbReference type="InterPro" id="IPR036291">
    <property type="entry name" value="NAD(P)-bd_dom_sf"/>
</dbReference>
<dbReference type="EMBL" id="CP086354">
    <property type="protein sequence ID" value="UNI13855.1"/>
    <property type="molecule type" value="Genomic_DNA"/>
</dbReference>
<dbReference type="InterPro" id="IPR011032">
    <property type="entry name" value="GroES-like_sf"/>
</dbReference>
<dbReference type="GeneID" id="72062518"/>
<dbReference type="PANTHER" id="PTHR45033:SF2">
    <property type="entry name" value="ZINC-TYPE ALCOHOL DEHYDROGENASE-LIKE PROTEIN C1773.06C"/>
    <property type="match status" value="1"/>
</dbReference>
<evidence type="ECO:0000313" key="2">
    <source>
        <dbReference type="EMBL" id="UNI13855.1"/>
    </source>
</evidence>
<dbReference type="RefSeq" id="XP_047837336.1">
    <property type="nucleotide sequence ID" value="XM_047981376.1"/>
</dbReference>
<proteinExistence type="predicted"/>
<dbReference type="SMART" id="SM00829">
    <property type="entry name" value="PKS_ER"/>
    <property type="match status" value="1"/>
</dbReference>
<name>A0A9Q8Q6E6_9HYPO</name>
<dbReference type="AlphaFoldDB" id="A0A9Q8Q6E6"/>